<dbReference type="Pfam" id="PF00168">
    <property type="entry name" value="C2"/>
    <property type="match status" value="2"/>
</dbReference>
<evidence type="ECO:0000256" key="8">
    <source>
        <dbReference type="ARBA" id="ARBA00023239"/>
    </source>
</evidence>
<dbReference type="Gene3D" id="2.60.40.150">
    <property type="entry name" value="C2 domain"/>
    <property type="match status" value="2"/>
</dbReference>
<name>A0A9P8NXA8_9ASCO</name>
<dbReference type="AlphaFoldDB" id="A0A9P8NXA8"/>
<evidence type="ECO:0000256" key="3">
    <source>
        <dbReference type="ARBA" id="ARBA00022793"/>
    </source>
</evidence>
<dbReference type="InterPro" id="IPR003817">
    <property type="entry name" value="PS_Dcarbxylase"/>
</dbReference>
<evidence type="ECO:0000256" key="10">
    <source>
        <dbReference type="ARBA" id="ARBA00023317"/>
    </source>
</evidence>
<evidence type="ECO:0000256" key="12">
    <source>
        <dbReference type="SAM" id="MobiDB-lite"/>
    </source>
</evidence>
<comment type="similarity">
    <text evidence="11">Belongs to the phosphatidylserine decarboxylase family. PSD-B subfamily. Eukaryotic type II sub-subfamily.</text>
</comment>
<dbReference type="Proteomes" id="UP000788993">
    <property type="component" value="Unassembled WGS sequence"/>
</dbReference>
<dbReference type="PROSITE" id="PS50004">
    <property type="entry name" value="C2"/>
    <property type="match status" value="2"/>
</dbReference>
<keyword evidence="5 11" id="KW-0472">Membrane</keyword>
<dbReference type="GO" id="GO:0000139">
    <property type="term" value="C:Golgi membrane"/>
    <property type="evidence" value="ECO:0007669"/>
    <property type="project" value="UniProtKB-SubCell"/>
</dbReference>
<dbReference type="EC" id="4.1.1.65" evidence="11"/>
<dbReference type="Pfam" id="PF02666">
    <property type="entry name" value="PS_Dcarbxylase"/>
    <property type="match status" value="1"/>
</dbReference>
<evidence type="ECO:0000256" key="11">
    <source>
        <dbReference type="HAMAP-Rule" id="MF_03209"/>
    </source>
</evidence>
<comment type="domain">
    <text evidence="11">The C2 domains have an essential, but non-catalytic function. They may facilitate interactions with other proteins and are required for lipid transport function.</text>
</comment>
<comment type="pathway">
    <text evidence="1">Lipid metabolism.</text>
</comment>
<dbReference type="GO" id="GO:0005795">
    <property type="term" value="C:Golgi stack"/>
    <property type="evidence" value="ECO:0007669"/>
    <property type="project" value="UniProtKB-UniRule"/>
</dbReference>
<evidence type="ECO:0000256" key="7">
    <source>
        <dbReference type="ARBA" id="ARBA00023209"/>
    </source>
</evidence>
<keyword evidence="15" id="KW-1185">Reference proteome</keyword>
<keyword evidence="6 11" id="KW-0865">Zymogen</keyword>
<dbReference type="InterPro" id="IPR000008">
    <property type="entry name" value="C2_dom"/>
</dbReference>
<dbReference type="NCBIfam" id="TIGR00163">
    <property type="entry name" value="PS_decarb"/>
    <property type="match status" value="1"/>
</dbReference>
<evidence type="ECO:0000259" key="13">
    <source>
        <dbReference type="PROSITE" id="PS50004"/>
    </source>
</evidence>
<comment type="cofactor">
    <cofactor evidence="11">
        <name>pyruvate</name>
        <dbReference type="ChEBI" id="CHEBI:15361"/>
    </cofactor>
    <text evidence="11">Binds 1 pyruvoyl group covalently per subunit.</text>
</comment>
<keyword evidence="7 11" id="KW-0594">Phospholipid biosynthesis</keyword>
<keyword evidence="9 11" id="KW-1208">Phospholipid metabolism</keyword>
<dbReference type="GO" id="GO:0010008">
    <property type="term" value="C:endosome membrane"/>
    <property type="evidence" value="ECO:0007669"/>
    <property type="project" value="UniProtKB-SubCell"/>
</dbReference>
<organism evidence="14 15">
    <name type="scientific">Ogataea polymorpha</name>
    <dbReference type="NCBI Taxonomy" id="460523"/>
    <lineage>
        <taxon>Eukaryota</taxon>
        <taxon>Fungi</taxon>
        <taxon>Dikarya</taxon>
        <taxon>Ascomycota</taxon>
        <taxon>Saccharomycotina</taxon>
        <taxon>Pichiomycetes</taxon>
        <taxon>Pichiales</taxon>
        <taxon>Pichiaceae</taxon>
        <taxon>Ogataea</taxon>
    </lineage>
</organism>
<keyword evidence="2 11" id="KW-0444">Lipid biosynthesis</keyword>
<dbReference type="SUPFAM" id="SSF49562">
    <property type="entry name" value="C2 domain (Calcium/lipid-binding domain, CaLB)"/>
    <property type="match status" value="2"/>
</dbReference>
<keyword evidence="4 11" id="KW-0443">Lipid metabolism</keyword>
<evidence type="ECO:0000313" key="14">
    <source>
        <dbReference type="EMBL" id="KAH3660927.1"/>
    </source>
</evidence>
<keyword evidence="3 11" id="KW-0210">Decarboxylase</keyword>
<feature type="active site" description="Charge relay system; for autoendoproteolytic cleavage activity" evidence="11">
    <location>
        <position position="810"/>
    </location>
</feature>
<dbReference type="SMART" id="SM00239">
    <property type="entry name" value="C2"/>
    <property type="match status" value="2"/>
</dbReference>
<dbReference type="HAMAP" id="MF_00663">
    <property type="entry name" value="PS_decarb_PSD_B_type2"/>
    <property type="match status" value="1"/>
</dbReference>
<feature type="domain" description="C2" evidence="13">
    <location>
        <begin position="338"/>
        <end position="460"/>
    </location>
</feature>
<keyword evidence="10 11" id="KW-0670">Pyruvate</keyword>
<feature type="site" description="Cleavage (non-hydrolytic); by autocatalysis" evidence="11">
    <location>
        <begin position="952"/>
        <end position="953"/>
    </location>
</feature>
<dbReference type="GO" id="GO:0016540">
    <property type="term" value="P:protein autoprocessing"/>
    <property type="evidence" value="ECO:0007669"/>
    <property type="project" value="UniProtKB-UniRule"/>
</dbReference>
<evidence type="ECO:0000256" key="4">
    <source>
        <dbReference type="ARBA" id="ARBA00023098"/>
    </source>
</evidence>
<dbReference type="InterPro" id="IPR035892">
    <property type="entry name" value="C2_domain_sf"/>
</dbReference>
<feature type="active site" description="Charge relay system; for autoendoproteolytic cleavage activity" evidence="11">
    <location>
        <position position="953"/>
    </location>
</feature>
<evidence type="ECO:0000256" key="2">
    <source>
        <dbReference type="ARBA" id="ARBA00022516"/>
    </source>
</evidence>
<reference evidence="14" key="2">
    <citation type="submission" date="2021-01" db="EMBL/GenBank/DDBJ databases">
        <authorList>
            <person name="Schikora-Tamarit M.A."/>
        </authorList>
    </citation>
    <scope>NUCLEOTIDE SEQUENCE</scope>
    <source>
        <strain evidence="14">NCAIM Y.01608</strain>
    </source>
</reference>
<proteinExistence type="inferred from homology"/>
<dbReference type="InterPro" id="IPR033179">
    <property type="entry name" value="PSD_type2_pro"/>
</dbReference>
<feature type="chain" id="PRO_5040552270" description="Phosphatidylserine decarboxylase 2 alpha chain" evidence="11">
    <location>
        <begin position="953"/>
        <end position="1058"/>
    </location>
</feature>
<dbReference type="InterPro" id="IPR033177">
    <property type="entry name" value="PSD-B"/>
</dbReference>
<feature type="region of interest" description="Disordered" evidence="12">
    <location>
        <begin position="177"/>
        <end position="210"/>
    </location>
</feature>
<feature type="active site" description="Charge relay system; for autoendoproteolytic cleavage activity" evidence="11">
    <location>
        <position position="866"/>
    </location>
</feature>
<keyword evidence="11" id="KW-0333">Golgi apparatus</keyword>
<evidence type="ECO:0000256" key="9">
    <source>
        <dbReference type="ARBA" id="ARBA00023264"/>
    </source>
</evidence>
<feature type="modified residue" description="Pyruvic acid (Ser); by autocatalysis" evidence="11">
    <location>
        <position position="953"/>
    </location>
</feature>
<comment type="PTM">
    <text evidence="11">Is synthesized initially as an inactive proenzyme. Formation of the active enzyme involves a self-maturation process in which the active site pyruvoyl group is generated from an internal serine residue via an autocatalytic post-translational modification. Two non-identical subunits are generated from the proenzyme in this reaction, and the pyruvate is formed at the N-terminus of the alpha chain, which is derived from the carboxyl end of the proenzyme. The autoendoproteolytic cleavage occurs by a canonical serine protease mechanism, in which the side chain hydroxyl group of the serine supplies its oxygen atom to form the C-terminus of the beta chain, while the remainder of the serine residue undergoes an oxidative deamination to produce ammonia and the pyruvoyl prosthetic group on the alpha chain. During this reaction, the Ser that is part of the protease active site of the proenzyme becomes the pyruvoyl prosthetic group, which constitutes an essential element of the active site of the mature decarboxylase.</text>
</comment>
<feature type="compositionally biased region" description="Acidic residues" evidence="12">
    <location>
        <begin position="185"/>
        <end position="198"/>
    </location>
</feature>
<dbReference type="GO" id="GO:0006646">
    <property type="term" value="P:phosphatidylethanolamine biosynthetic process"/>
    <property type="evidence" value="ECO:0007669"/>
    <property type="project" value="UniProtKB-UniRule"/>
</dbReference>
<comment type="function">
    <text evidence="11">Catalyzes the formation of phosphatidylethanolamine (PtdEtn) from phosphatidylserine (PtdSer). Plays a central role in phospholipid metabolism and in the interorganelle trafficking of phosphatidylserine.</text>
</comment>
<comment type="pathway">
    <text evidence="11">Phospholipid metabolism; phosphatidylethanolamine biosynthesis; phosphatidylethanolamine from CDP-diacylglycerol: step 2/2.</text>
</comment>
<dbReference type="GO" id="GO:0004609">
    <property type="term" value="F:phosphatidylserine decarboxylase activity"/>
    <property type="evidence" value="ECO:0007669"/>
    <property type="project" value="UniProtKB-UniRule"/>
</dbReference>
<comment type="subcellular location">
    <subcellularLocation>
        <location evidence="11">Golgi apparatus membrane</location>
        <topology evidence="11">Peripheral membrane protein</topology>
        <orientation evidence="11">Cytoplasmic side</orientation>
    </subcellularLocation>
    <subcellularLocation>
        <location evidence="11">Endosome membrane</location>
        <topology evidence="11">Peripheral membrane protein</topology>
        <orientation evidence="11">Cytoplasmic side</orientation>
    </subcellularLocation>
</comment>
<comment type="subunit">
    <text evidence="11">Heterodimer of a large membrane-associated beta subunit and a small pyruvoyl-containing alpha subunit. Interacts with pstB2. This interaction may be a means to structurally tether the donor membrane (ER) harboring PstB2 to acceptor membranes (Golgi/endosomes) harboring PSD2 during PtdSer transport to the site of PtdEtn synthesis.</text>
</comment>
<feature type="chain" id="PRO_5040552269" description="Phosphatidylserine decarboxylase 2 beta chain" evidence="11">
    <location>
        <begin position="1"/>
        <end position="952"/>
    </location>
</feature>
<comment type="caution">
    <text evidence="14">The sequence shown here is derived from an EMBL/GenBank/DDBJ whole genome shotgun (WGS) entry which is preliminary data.</text>
</comment>
<accession>A0A9P8NXA8</accession>
<evidence type="ECO:0000256" key="1">
    <source>
        <dbReference type="ARBA" id="ARBA00005189"/>
    </source>
</evidence>
<dbReference type="EMBL" id="JAEUBD010001468">
    <property type="protein sequence ID" value="KAH3660927.1"/>
    <property type="molecule type" value="Genomic_DNA"/>
</dbReference>
<comment type="catalytic activity">
    <reaction evidence="11">
        <text>a 1,2-diacyl-sn-glycero-3-phospho-L-serine + H(+) = a 1,2-diacyl-sn-glycero-3-phosphoethanolamine + CO2</text>
        <dbReference type="Rhea" id="RHEA:20828"/>
        <dbReference type="ChEBI" id="CHEBI:15378"/>
        <dbReference type="ChEBI" id="CHEBI:16526"/>
        <dbReference type="ChEBI" id="CHEBI:57262"/>
        <dbReference type="ChEBI" id="CHEBI:64612"/>
        <dbReference type="EC" id="4.1.1.65"/>
    </reaction>
</comment>
<dbReference type="PANTHER" id="PTHR10067">
    <property type="entry name" value="PHOSPHATIDYLSERINE DECARBOXYLASE"/>
    <property type="match status" value="1"/>
</dbReference>
<reference evidence="14" key="1">
    <citation type="journal article" date="2021" name="Open Biol.">
        <title>Shared evolutionary footprints suggest mitochondrial oxidative damage underlies multiple complex I losses in fungi.</title>
        <authorList>
            <person name="Schikora-Tamarit M.A."/>
            <person name="Marcet-Houben M."/>
            <person name="Nosek J."/>
            <person name="Gabaldon T."/>
        </authorList>
    </citation>
    <scope>NUCLEOTIDE SEQUENCE</scope>
    <source>
        <strain evidence="14">NCAIM Y.01608</strain>
    </source>
</reference>
<feature type="domain" description="C2" evidence="13">
    <location>
        <begin position="1"/>
        <end position="135"/>
    </location>
</feature>
<evidence type="ECO:0000256" key="6">
    <source>
        <dbReference type="ARBA" id="ARBA00023145"/>
    </source>
</evidence>
<dbReference type="PANTHER" id="PTHR10067:SF17">
    <property type="entry name" value="PHOSPHATIDYLSERINE DECARBOXYLASE PROENZYME 2"/>
    <property type="match status" value="1"/>
</dbReference>
<protein>
    <recommendedName>
        <fullName evidence="11">Phosphatidylserine decarboxylase proenzyme 2</fullName>
        <ecNumber evidence="11">4.1.1.65</ecNumber>
    </recommendedName>
    <component>
        <recommendedName>
            <fullName evidence="11">Phosphatidylserine decarboxylase 2 beta chain</fullName>
        </recommendedName>
    </component>
    <component>
        <recommendedName>
            <fullName evidence="11">Phosphatidylserine decarboxylase 2 alpha chain</fullName>
        </recommendedName>
    </component>
</protein>
<feature type="active site" description="Schiff-base intermediate with substrate; via pyruvic acid; for decarboxylase activity" evidence="11">
    <location>
        <position position="953"/>
    </location>
</feature>
<gene>
    <name evidence="11" type="primary">PSD2</name>
    <name evidence="14" type="ORF">OGATHE_005259</name>
</gene>
<sequence length="1058" mass="121687">MVSLRKKKHQKLILNITVYEAKDLLPQPQLVQTVVRCNPRCHVKLPPFASFKTARIKDLSNPQWNSTQFIKLRTPPSNVTEKDLEKLPATSFLILAFEIVDRKGSKRSYFGELRLSVIDLLEQLRNKSEIGPKWYKLYSSEREQTFVTGSVRCKFTLSSQRKRFRRRTQACPKVVIESESNSNEVDSEEEYDESDEELVPTTPPSQPSVSQTNEALLAYIRELQDFYNSLKSFGKDPLKLVKISEQNFYTDYSSDLILPSLDGFASINVEDESSDEEQQELKFFTQDQRASELTGSICSSTEDLSNCTSPASFSDLPLTPPTSSSLVSERRRRFGKLRGERLKPNYEFTTGKNFVGMLFVEIISASGLPPLNNSTRTGYDMDPFVVISFGTKVYRTSWRKHTLSPIFNERLAFDILEHEKTFNINFNILDKDYWTLNDPVCERSIPVKLLMTEPVSTSDIRLIKKEEEEDLKYKKRLFGRNPKRNLSNIYDESLKTLEVKMTLYAHWKEKYGKIQNVDPKLKIRVKFESYANLRQHLFRLLLKEYQTDGSAEMDIIELGSFLESIGSNIEEEDVIEFFERHGKKAWHGDKLSFDEIIEDFEAIFERMEPHGSNSSKHIIQIARCPSCLNKARVHDDSDIIKHLAICCSKDWSSVTRILKPSFTTPSSATRRWYTKALIKIAYGKIELGKNNANILVQDRNTGLIIEEKMNVYVRLGIRLLYRSFKGKKNSDRIKRILRNLSIKQGAKFDSPSSRSKIESFIKFHSIDMSEYLIEDYTKYQTFNEFFYRKLKPNLRPLQGEDSRYAVSGADCRCCVFPTVEKSKEIWIKGRDFTLQKLLGPKFDHNLYEDGSIVIFRLAPQDYHRFHSSVDGTVTKIEKVEGEYYTVNPMAIRSKLDVYGENSRVNIEIDSPEFGKVIMSCVGAMMVGSIVLTRKIGDILRRGEEVGYFKFGGSTVLLLFQRGRIVFDSDLVSNSEKSTETLIRVGMSIGHTPEVKEFPREHTDLDKEPEETRLRIIRTLTGKPVGDSSDCLGNWEVQNLDLDDAVSIDLEDEVSDVSS</sequence>
<evidence type="ECO:0000256" key="5">
    <source>
        <dbReference type="ARBA" id="ARBA00023136"/>
    </source>
</evidence>
<keyword evidence="11" id="KW-0967">Endosome</keyword>
<keyword evidence="8 11" id="KW-0456">Lyase</keyword>
<dbReference type="CDD" id="cd00030">
    <property type="entry name" value="C2"/>
    <property type="match status" value="1"/>
</dbReference>
<evidence type="ECO:0000313" key="15">
    <source>
        <dbReference type="Proteomes" id="UP000788993"/>
    </source>
</evidence>